<sequence>MVIFCGVLLGCAEFVYTANPLHPCGIQHFRKHQSRSDEAFCSGGLKPAVSSVSWWVWSAVGTIQVVGRVVPTARR</sequence>
<proteinExistence type="predicted"/>
<reference evidence="1 2" key="1">
    <citation type="journal article" date="2011" name="Stand. Genomic Sci.">
        <title>Complete genome sequence of Haliscomenobacter hydrossis type strain (O).</title>
        <authorList>
            <consortium name="US DOE Joint Genome Institute (JGI-PGF)"/>
            <person name="Daligault H."/>
            <person name="Lapidus A."/>
            <person name="Zeytun A."/>
            <person name="Nolan M."/>
            <person name="Lucas S."/>
            <person name="Del Rio T.G."/>
            <person name="Tice H."/>
            <person name="Cheng J.F."/>
            <person name="Tapia R."/>
            <person name="Han C."/>
            <person name="Goodwin L."/>
            <person name="Pitluck S."/>
            <person name="Liolios K."/>
            <person name="Pagani I."/>
            <person name="Ivanova N."/>
            <person name="Huntemann M."/>
            <person name="Mavromatis K."/>
            <person name="Mikhailova N."/>
            <person name="Pati A."/>
            <person name="Chen A."/>
            <person name="Palaniappan K."/>
            <person name="Land M."/>
            <person name="Hauser L."/>
            <person name="Brambilla E.M."/>
            <person name="Rohde M."/>
            <person name="Verbarg S."/>
            <person name="Goker M."/>
            <person name="Bristow J."/>
            <person name="Eisen J.A."/>
            <person name="Markowitz V."/>
            <person name="Hugenholtz P."/>
            <person name="Kyrpides N.C."/>
            <person name="Klenk H.P."/>
            <person name="Woyke T."/>
        </authorList>
    </citation>
    <scope>NUCLEOTIDE SEQUENCE [LARGE SCALE GENOMIC DNA]</scope>
    <source>
        <strain evidence="2">ATCC 27775 / DSM 1100 / LMG 10767 / O</strain>
    </source>
</reference>
<keyword evidence="2" id="KW-1185">Reference proteome</keyword>
<name>F4KTY6_HALH1</name>
<dbReference type="EMBL" id="CP002691">
    <property type="protein sequence ID" value="AEE49122.1"/>
    <property type="molecule type" value="Genomic_DNA"/>
</dbReference>
<evidence type="ECO:0000313" key="2">
    <source>
        <dbReference type="Proteomes" id="UP000008461"/>
    </source>
</evidence>
<gene>
    <name evidence="1" type="ordered locus">Halhy_1226</name>
</gene>
<dbReference type="Proteomes" id="UP000008461">
    <property type="component" value="Chromosome"/>
</dbReference>
<accession>F4KTY6</accession>
<organism evidence="1 2">
    <name type="scientific">Haliscomenobacter hydrossis (strain ATCC 27775 / DSM 1100 / LMG 10767 / O)</name>
    <dbReference type="NCBI Taxonomy" id="760192"/>
    <lineage>
        <taxon>Bacteria</taxon>
        <taxon>Pseudomonadati</taxon>
        <taxon>Bacteroidota</taxon>
        <taxon>Saprospiria</taxon>
        <taxon>Saprospirales</taxon>
        <taxon>Haliscomenobacteraceae</taxon>
        <taxon>Haliscomenobacter</taxon>
    </lineage>
</organism>
<dbReference type="KEGG" id="hhy:Halhy_1226"/>
<dbReference type="HOGENOM" id="CLU_199676_0_0_10"/>
<dbReference type="AlphaFoldDB" id="F4KTY6"/>
<reference key="2">
    <citation type="submission" date="2011-04" db="EMBL/GenBank/DDBJ databases">
        <title>Complete sequence of chromosome of Haliscomenobacter hydrossis DSM 1100.</title>
        <authorList>
            <consortium name="US DOE Joint Genome Institute (JGI-PGF)"/>
            <person name="Lucas S."/>
            <person name="Han J."/>
            <person name="Lapidus A."/>
            <person name="Bruce D."/>
            <person name="Goodwin L."/>
            <person name="Pitluck S."/>
            <person name="Peters L."/>
            <person name="Kyrpides N."/>
            <person name="Mavromatis K."/>
            <person name="Ivanova N."/>
            <person name="Ovchinnikova G."/>
            <person name="Pagani I."/>
            <person name="Daligault H."/>
            <person name="Detter J.C."/>
            <person name="Han C."/>
            <person name="Land M."/>
            <person name="Hauser L."/>
            <person name="Markowitz V."/>
            <person name="Cheng J.-F."/>
            <person name="Hugenholtz P."/>
            <person name="Woyke T."/>
            <person name="Wu D."/>
            <person name="Verbarg S."/>
            <person name="Frueling A."/>
            <person name="Brambilla E."/>
            <person name="Klenk H.-P."/>
            <person name="Eisen J.A."/>
        </authorList>
    </citation>
    <scope>NUCLEOTIDE SEQUENCE</scope>
    <source>
        <strain>DSM 1100</strain>
    </source>
</reference>
<protein>
    <submittedName>
        <fullName evidence="1">Uncharacterized protein</fullName>
    </submittedName>
</protein>
<evidence type="ECO:0000313" key="1">
    <source>
        <dbReference type="EMBL" id="AEE49122.1"/>
    </source>
</evidence>